<name>A0A2H0R6G1_9BACT</name>
<evidence type="ECO:0000313" key="1">
    <source>
        <dbReference type="EMBL" id="PIR41936.1"/>
    </source>
</evidence>
<reference evidence="1 2" key="1">
    <citation type="submission" date="2017-09" db="EMBL/GenBank/DDBJ databases">
        <title>Depth-based differentiation of microbial function through sediment-hosted aquifers and enrichment of novel symbionts in the deep terrestrial subsurface.</title>
        <authorList>
            <person name="Probst A.J."/>
            <person name="Ladd B."/>
            <person name="Jarett J.K."/>
            <person name="Geller-Mcgrath D.E."/>
            <person name="Sieber C.M."/>
            <person name="Emerson J.B."/>
            <person name="Anantharaman K."/>
            <person name="Thomas B.C."/>
            <person name="Malmstrom R."/>
            <person name="Stieglmeier M."/>
            <person name="Klingl A."/>
            <person name="Woyke T."/>
            <person name="Ryan C.M."/>
            <person name="Banfield J.F."/>
        </authorList>
    </citation>
    <scope>NUCLEOTIDE SEQUENCE [LARGE SCALE GENOMIC DNA]</scope>
    <source>
        <strain evidence="1">CG10_big_fil_rev_8_21_14_0_10_37_15</strain>
    </source>
</reference>
<accession>A0A2H0R6G1</accession>
<dbReference type="EMBL" id="PCXP01000015">
    <property type="protein sequence ID" value="PIR41936.1"/>
    <property type="molecule type" value="Genomic_DNA"/>
</dbReference>
<dbReference type="Proteomes" id="UP000230208">
    <property type="component" value="Unassembled WGS sequence"/>
</dbReference>
<organism evidence="1 2">
    <name type="scientific">Candidatus Yanofskybacteria bacterium CG10_big_fil_rev_8_21_14_0_10_37_15</name>
    <dbReference type="NCBI Taxonomy" id="1975097"/>
    <lineage>
        <taxon>Bacteria</taxon>
        <taxon>Candidatus Yanofskyibacteriota</taxon>
    </lineage>
</organism>
<dbReference type="SUPFAM" id="SSF57802">
    <property type="entry name" value="Rubredoxin-like"/>
    <property type="match status" value="1"/>
</dbReference>
<comment type="caution">
    <text evidence="1">The sequence shown here is derived from an EMBL/GenBank/DDBJ whole genome shotgun (WGS) entry which is preliminary data.</text>
</comment>
<proteinExistence type="predicted"/>
<evidence type="ECO:0000313" key="2">
    <source>
        <dbReference type="Proteomes" id="UP000230208"/>
    </source>
</evidence>
<gene>
    <name evidence="1" type="ORF">COV30_00950</name>
</gene>
<dbReference type="AlphaFoldDB" id="A0A2H0R6G1"/>
<protein>
    <submittedName>
        <fullName evidence="1">Uncharacterized protein</fullName>
    </submittedName>
</protein>
<sequence>MTKVIVEKFTCHVCGTEYEGPHLLSWNSMMGKPDMKPLACPKCGAPAEIMHPKFKTGIELDILLTVADDTSKATALLSENSHNDGEVDELVKSMLKVDLGIWRHSGDEILKYAETHNDEKTVSKIKIQNEKIDKLKELSGSGALATLMNEMAIKAKGGLKEKV</sequence>